<sequence length="141" mass="16082">MIDKFKQAINDATGALREQAAQFGEGAKEKSFQLIEEWLTVFPKLEIYGLEIRSFALSVAISPALEVEMVGRHEDFRPERLDEIIQETRKNAALVSVFTTIRTTYNLHRRTLANLNDPLVVKVRVRLSPEIKVYLGVPLIE</sequence>
<dbReference type="AlphaFoldDB" id="A0A098S2H6"/>
<evidence type="ECO:0000313" key="1">
    <source>
        <dbReference type="EMBL" id="KGE86574.1"/>
    </source>
</evidence>
<name>A0A098S2H6_9BACT</name>
<comment type="caution">
    <text evidence="1">The sequence shown here is derived from an EMBL/GenBank/DDBJ whole genome shotgun (WGS) entry which is preliminary data.</text>
</comment>
<dbReference type="Proteomes" id="UP000029736">
    <property type="component" value="Unassembled WGS sequence"/>
</dbReference>
<dbReference type="RefSeq" id="WP_044224745.1">
    <property type="nucleotide sequence ID" value="NZ_CAKZLC010000491.1"/>
</dbReference>
<protein>
    <submittedName>
        <fullName evidence="1">Uncharacterized protein</fullName>
    </submittedName>
</protein>
<dbReference type="STRING" id="1524460.IX84_20695"/>
<dbReference type="EMBL" id="JPOS01000077">
    <property type="protein sequence ID" value="KGE86574.1"/>
    <property type="molecule type" value="Genomic_DNA"/>
</dbReference>
<evidence type="ECO:0000313" key="2">
    <source>
        <dbReference type="Proteomes" id="UP000029736"/>
    </source>
</evidence>
<gene>
    <name evidence="1" type="ORF">IX84_20695</name>
</gene>
<keyword evidence="2" id="KW-1185">Reference proteome</keyword>
<accession>A0A098S2H6</accession>
<proteinExistence type="predicted"/>
<reference evidence="1 2" key="1">
    <citation type="journal article" date="2014" name="Int. J. Syst. Evol. Microbiol.">
        <title>Phaeodactylibacter xiamenensis gen. nov., sp. nov., a member of the family Saprospiraceae isolated from the marine alga Phaeodactylum tricornutum.</title>
        <authorList>
            <person name="Chen Z.Jr."/>
            <person name="Lei X."/>
            <person name="Lai Q."/>
            <person name="Li Y."/>
            <person name="Zhang B."/>
            <person name="Zhang J."/>
            <person name="Zhang H."/>
            <person name="Yang L."/>
            <person name="Zheng W."/>
            <person name="Tian Y."/>
            <person name="Yu Z."/>
            <person name="Xu H.Jr."/>
            <person name="Zheng T."/>
        </authorList>
    </citation>
    <scope>NUCLEOTIDE SEQUENCE [LARGE SCALE GENOMIC DNA]</scope>
    <source>
        <strain evidence="1 2">KD52</strain>
    </source>
</reference>
<dbReference type="OrthoDB" id="1493535at2"/>
<organism evidence="1 2">
    <name type="scientific">Phaeodactylibacter xiamenensis</name>
    <dbReference type="NCBI Taxonomy" id="1524460"/>
    <lineage>
        <taxon>Bacteria</taxon>
        <taxon>Pseudomonadati</taxon>
        <taxon>Bacteroidota</taxon>
        <taxon>Saprospiria</taxon>
        <taxon>Saprospirales</taxon>
        <taxon>Haliscomenobacteraceae</taxon>
        <taxon>Phaeodactylibacter</taxon>
    </lineage>
</organism>